<feature type="domain" description="HTH LytTR-type" evidence="4">
    <location>
        <begin position="140"/>
        <end position="215"/>
    </location>
</feature>
<reference evidence="5 6" key="1">
    <citation type="submission" date="2018-06" db="EMBL/GenBank/DDBJ databases">
        <title>Mucibacter soli gen. nov., sp. nov., a new member of the family Chitinophagaceae producing mucin.</title>
        <authorList>
            <person name="Kim M.-K."/>
            <person name="Park S."/>
            <person name="Kim T.-S."/>
            <person name="Joung Y."/>
            <person name="Han J.-H."/>
            <person name="Kim S.B."/>
        </authorList>
    </citation>
    <scope>NUCLEOTIDE SEQUENCE [LARGE SCALE GENOMIC DNA]</scope>
    <source>
        <strain evidence="5 6">R1-15</strain>
    </source>
</reference>
<dbReference type="GO" id="GO:0006355">
    <property type="term" value="P:regulation of DNA-templated transcription"/>
    <property type="evidence" value="ECO:0007669"/>
    <property type="project" value="TreeGrafter"/>
</dbReference>
<feature type="modified residue" description="4-aspartylphosphate" evidence="2">
    <location>
        <position position="54"/>
    </location>
</feature>
<proteinExistence type="predicted"/>
<keyword evidence="6" id="KW-1185">Reference proteome</keyword>
<dbReference type="InterPro" id="IPR011006">
    <property type="entry name" value="CheY-like_superfamily"/>
</dbReference>
<evidence type="ECO:0000256" key="1">
    <source>
        <dbReference type="ARBA" id="ARBA00023125"/>
    </source>
</evidence>
<dbReference type="GO" id="GO:0005829">
    <property type="term" value="C:cytosol"/>
    <property type="evidence" value="ECO:0007669"/>
    <property type="project" value="TreeGrafter"/>
</dbReference>
<dbReference type="OrthoDB" id="9787344at2"/>
<dbReference type="RefSeq" id="WP_110996927.1">
    <property type="nucleotide sequence ID" value="NZ_QKTW01000002.1"/>
</dbReference>
<dbReference type="InterPro" id="IPR001789">
    <property type="entry name" value="Sig_transdc_resp-reg_receiver"/>
</dbReference>
<dbReference type="SMART" id="SM00448">
    <property type="entry name" value="REC"/>
    <property type="match status" value="1"/>
</dbReference>
<evidence type="ECO:0000313" key="5">
    <source>
        <dbReference type="EMBL" id="PZF74721.1"/>
    </source>
</evidence>
<dbReference type="PANTHER" id="PTHR48111:SF17">
    <property type="entry name" value="TRANSCRIPTIONAL REGULATORY PROTEIN YPDB"/>
    <property type="match status" value="1"/>
</dbReference>
<name>A0A2W2AHG7_9BACT</name>
<dbReference type="GO" id="GO:0000156">
    <property type="term" value="F:phosphorelay response regulator activity"/>
    <property type="evidence" value="ECO:0007669"/>
    <property type="project" value="TreeGrafter"/>
</dbReference>
<keyword evidence="2" id="KW-0597">Phosphoprotein</keyword>
<dbReference type="GO" id="GO:0032993">
    <property type="term" value="C:protein-DNA complex"/>
    <property type="evidence" value="ECO:0007669"/>
    <property type="project" value="TreeGrafter"/>
</dbReference>
<dbReference type="AlphaFoldDB" id="A0A2W2AHG7"/>
<dbReference type="Proteomes" id="UP000248745">
    <property type="component" value="Unassembled WGS sequence"/>
</dbReference>
<keyword evidence="1 5" id="KW-0238">DNA-binding</keyword>
<sequence length="243" mass="27384">MLSCIIVDDEPLALDLLEDNIGKIPFLELKGRCKSATEALTVLQNDSIDLVFCDIQMPGLNGLQLIRSLVTPPMFIMITAYENYAVEGFNLDVVDYLLKPVSFDRFLRACNKALEKSNSRNAVKAAPVSKSEEIPTPGYIFLPVDYSMVKIMLSEVRMIEALKDYIKIHFTNHAKRPLLVRMSMKAMEEMLPGAAFIRIHKSYIVSIGEISAIRKNALYINELELPIGEQYKDAVLKLTSRPI</sequence>
<evidence type="ECO:0000256" key="2">
    <source>
        <dbReference type="PROSITE-ProRule" id="PRU00169"/>
    </source>
</evidence>
<dbReference type="Pfam" id="PF00072">
    <property type="entry name" value="Response_reg"/>
    <property type="match status" value="1"/>
</dbReference>
<dbReference type="SMART" id="SM00850">
    <property type="entry name" value="LytTR"/>
    <property type="match status" value="1"/>
</dbReference>
<dbReference type="GO" id="GO:0000976">
    <property type="term" value="F:transcription cis-regulatory region binding"/>
    <property type="evidence" value="ECO:0007669"/>
    <property type="project" value="TreeGrafter"/>
</dbReference>
<comment type="caution">
    <text evidence="5">The sequence shown here is derived from an EMBL/GenBank/DDBJ whole genome shotgun (WGS) entry which is preliminary data.</text>
</comment>
<accession>A0A2W2AHG7</accession>
<feature type="domain" description="Response regulatory" evidence="3">
    <location>
        <begin position="3"/>
        <end position="114"/>
    </location>
</feature>
<dbReference type="Pfam" id="PF04397">
    <property type="entry name" value="LytTR"/>
    <property type="match status" value="1"/>
</dbReference>
<protein>
    <submittedName>
        <fullName evidence="5">DNA-binding response regulator</fullName>
    </submittedName>
</protein>
<organism evidence="5 6">
    <name type="scientific">Taibaiella soli</name>
    <dbReference type="NCBI Taxonomy" id="1649169"/>
    <lineage>
        <taxon>Bacteria</taxon>
        <taxon>Pseudomonadati</taxon>
        <taxon>Bacteroidota</taxon>
        <taxon>Chitinophagia</taxon>
        <taxon>Chitinophagales</taxon>
        <taxon>Chitinophagaceae</taxon>
        <taxon>Taibaiella</taxon>
    </lineage>
</organism>
<evidence type="ECO:0000259" key="4">
    <source>
        <dbReference type="PROSITE" id="PS50930"/>
    </source>
</evidence>
<evidence type="ECO:0000259" key="3">
    <source>
        <dbReference type="PROSITE" id="PS50110"/>
    </source>
</evidence>
<dbReference type="SUPFAM" id="SSF52172">
    <property type="entry name" value="CheY-like"/>
    <property type="match status" value="1"/>
</dbReference>
<gene>
    <name evidence="5" type="ORF">DN068_00545</name>
</gene>
<dbReference type="PROSITE" id="PS50110">
    <property type="entry name" value="RESPONSE_REGULATORY"/>
    <property type="match status" value="1"/>
</dbReference>
<dbReference type="Gene3D" id="2.40.50.1020">
    <property type="entry name" value="LytTr DNA-binding domain"/>
    <property type="match status" value="1"/>
</dbReference>
<dbReference type="PANTHER" id="PTHR48111">
    <property type="entry name" value="REGULATOR OF RPOS"/>
    <property type="match status" value="1"/>
</dbReference>
<dbReference type="InterPro" id="IPR007492">
    <property type="entry name" value="LytTR_DNA-bd_dom"/>
</dbReference>
<evidence type="ECO:0000313" key="6">
    <source>
        <dbReference type="Proteomes" id="UP000248745"/>
    </source>
</evidence>
<dbReference type="PROSITE" id="PS50930">
    <property type="entry name" value="HTH_LYTTR"/>
    <property type="match status" value="1"/>
</dbReference>
<dbReference type="Gene3D" id="3.40.50.2300">
    <property type="match status" value="1"/>
</dbReference>
<dbReference type="InterPro" id="IPR039420">
    <property type="entry name" value="WalR-like"/>
</dbReference>
<dbReference type="EMBL" id="QKTW01000002">
    <property type="protein sequence ID" value="PZF74721.1"/>
    <property type="molecule type" value="Genomic_DNA"/>
</dbReference>